<evidence type="ECO:0000313" key="2">
    <source>
        <dbReference type="Proteomes" id="UP001143910"/>
    </source>
</evidence>
<dbReference type="EMBL" id="JANJQO010001500">
    <property type="protein sequence ID" value="KAJ2970633.1"/>
    <property type="molecule type" value="Genomic_DNA"/>
</dbReference>
<gene>
    <name evidence="1" type="ORF">NQ176_g8096</name>
</gene>
<dbReference type="Proteomes" id="UP001143910">
    <property type="component" value="Unassembled WGS sequence"/>
</dbReference>
<organism evidence="1 2">
    <name type="scientific">Zarea fungicola</name>
    <dbReference type="NCBI Taxonomy" id="93591"/>
    <lineage>
        <taxon>Eukaryota</taxon>
        <taxon>Fungi</taxon>
        <taxon>Dikarya</taxon>
        <taxon>Ascomycota</taxon>
        <taxon>Pezizomycotina</taxon>
        <taxon>Sordariomycetes</taxon>
        <taxon>Hypocreomycetidae</taxon>
        <taxon>Hypocreales</taxon>
        <taxon>Cordycipitaceae</taxon>
        <taxon>Zarea</taxon>
    </lineage>
</organism>
<protein>
    <submittedName>
        <fullName evidence="1">Uncharacterized protein</fullName>
    </submittedName>
</protein>
<comment type="caution">
    <text evidence="1">The sequence shown here is derived from an EMBL/GenBank/DDBJ whole genome shotgun (WGS) entry which is preliminary data.</text>
</comment>
<accession>A0ACC1MV65</accession>
<evidence type="ECO:0000313" key="1">
    <source>
        <dbReference type="EMBL" id="KAJ2970633.1"/>
    </source>
</evidence>
<keyword evidence="2" id="KW-1185">Reference proteome</keyword>
<reference evidence="1" key="1">
    <citation type="submission" date="2022-08" db="EMBL/GenBank/DDBJ databases">
        <title>Genome Sequence of Lecanicillium fungicola.</title>
        <authorList>
            <person name="Buettner E."/>
        </authorList>
    </citation>
    <scope>NUCLEOTIDE SEQUENCE</scope>
    <source>
        <strain evidence="1">Babe33</strain>
    </source>
</reference>
<proteinExistence type="predicted"/>
<sequence>MADYASMKVPELKKLLAERKLAQTGNKADLIARLQEADAKPADKVETKPAGKDDEITYSDDEGAKPAATAAAPAPEAVKQACPYIYTTAMISSVRGWLRRNRTPIAIGVGIVGAGYVVSQYVMSKISDARERMSTERISKENLRRRFEQNQEDCTFTVLALLPTATTNILAEMNTEQITYEIQHAKTAKVIKSNPADASPTPPSIADTTLTEDDAKSSIMSESGVHASQASLPPLTSVPEDVAQDQPAAKPRRSKRQLWDDLIISSVTRSFTLIYTLALLTMLTRVQLNLLGRRSYLSSVVALATGVQSATISLENNDDDNPDQAYGSDFDTNRKYLTFSWWLLNKGWVDIMNTVDSAVRSVFGTLNPRDLISFDRLSELVIEVRKQIEGSTAEERRSANWLKFLLPPQDQEDEVIRQSGILEDNSAQEGIPAQPSPESLRRLLDETADLIESPAFCHVLTLLLDAGFSTLVEKKLATEAFELPIDDSGFMANLITESKQTKVVLLPKILSVLTRQAHMIGNGVPNEYLQDMEAVRGLEAFAAVVYSSNWESEVRAQDGLMESAVLVKPATAPTASTRALDKQTEKTAESTQGEQSIVMVDAQDSFESAWEKAVDSKQLEKKDG</sequence>
<name>A0ACC1MV65_9HYPO</name>